<keyword evidence="2" id="KW-0489">Methyltransferase</keyword>
<keyword evidence="2" id="KW-0808">Transferase</keyword>
<dbReference type="InterPro" id="IPR006342">
    <property type="entry name" value="FkbM_mtfrase"/>
</dbReference>
<name>A0ABV6YNR4_UNCEI</name>
<dbReference type="Gene3D" id="3.40.50.150">
    <property type="entry name" value="Vaccinia Virus protein VP39"/>
    <property type="match status" value="1"/>
</dbReference>
<gene>
    <name evidence="2" type="ORF">ACFL2Z_02200</name>
</gene>
<dbReference type="GO" id="GO:0032259">
    <property type="term" value="P:methylation"/>
    <property type="evidence" value="ECO:0007669"/>
    <property type="project" value="UniProtKB-KW"/>
</dbReference>
<feature type="domain" description="Methyltransferase FkbM" evidence="1">
    <location>
        <begin position="44"/>
        <end position="185"/>
    </location>
</feature>
<evidence type="ECO:0000313" key="2">
    <source>
        <dbReference type="EMBL" id="MFC1799706.1"/>
    </source>
</evidence>
<dbReference type="EMBL" id="JBHPEI010000024">
    <property type="protein sequence ID" value="MFC1799706.1"/>
    <property type="molecule type" value="Genomic_DNA"/>
</dbReference>
<proteinExistence type="predicted"/>
<comment type="caution">
    <text evidence="2">The sequence shown here is derived from an EMBL/GenBank/DDBJ whole genome shotgun (WGS) entry which is preliminary data.</text>
</comment>
<sequence>MMQWKLALVRRLSFLLPFKGGKEQDKWVIFDVLPLKRGGYFVDLAAADGVNTSNTYALEKVFGWTGICIEANPDFVNKLEKRRSCIIEDAVVSDRIEGVRFRIDNRSLGGIVADDTDNNPRLRGDQLETATVIERKSDTLISILERHGAPGVIDYLSLDVEGSEERVIRSLDFDRYTFRCMTIERPTPRVNEILLANAYVFVKNRNFDSFYVHRSVLETCDIACEPFEQIPPKDR</sequence>
<protein>
    <submittedName>
        <fullName evidence="2">FkbM family methyltransferase</fullName>
    </submittedName>
</protein>
<dbReference type="Proteomes" id="UP001594288">
    <property type="component" value="Unassembled WGS sequence"/>
</dbReference>
<dbReference type="InterPro" id="IPR053202">
    <property type="entry name" value="EGF_Rcpt_Signaling_Reg"/>
</dbReference>
<dbReference type="Pfam" id="PF05050">
    <property type="entry name" value="Methyltransf_21"/>
    <property type="match status" value="1"/>
</dbReference>
<organism evidence="2 3">
    <name type="scientific">Eiseniibacteriota bacterium</name>
    <dbReference type="NCBI Taxonomy" id="2212470"/>
    <lineage>
        <taxon>Bacteria</taxon>
        <taxon>Candidatus Eiseniibacteriota</taxon>
    </lineage>
</organism>
<dbReference type="GO" id="GO:0008168">
    <property type="term" value="F:methyltransferase activity"/>
    <property type="evidence" value="ECO:0007669"/>
    <property type="project" value="UniProtKB-KW"/>
</dbReference>
<dbReference type="InterPro" id="IPR029063">
    <property type="entry name" value="SAM-dependent_MTases_sf"/>
</dbReference>
<reference evidence="2 3" key="1">
    <citation type="submission" date="2024-09" db="EMBL/GenBank/DDBJ databases">
        <authorList>
            <person name="D'Angelo T."/>
        </authorList>
    </citation>
    <scope>NUCLEOTIDE SEQUENCE [LARGE SCALE GENOMIC DNA]</scope>
    <source>
        <strain evidence="2">SAG AM-311-F02</strain>
    </source>
</reference>
<dbReference type="PANTHER" id="PTHR34009">
    <property type="entry name" value="PROTEIN STAR"/>
    <property type="match status" value="1"/>
</dbReference>
<evidence type="ECO:0000313" key="3">
    <source>
        <dbReference type="Proteomes" id="UP001594288"/>
    </source>
</evidence>
<dbReference type="PANTHER" id="PTHR34009:SF2">
    <property type="entry name" value="PROTEIN STAR"/>
    <property type="match status" value="1"/>
</dbReference>
<evidence type="ECO:0000259" key="1">
    <source>
        <dbReference type="Pfam" id="PF05050"/>
    </source>
</evidence>
<keyword evidence="3" id="KW-1185">Reference proteome</keyword>
<dbReference type="SUPFAM" id="SSF53335">
    <property type="entry name" value="S-adenosyl-L-methionine-dependent methyltransferases"/>
    <property type="match status" value="1"/>
</dbReference>
<accession>A0ABV6YNR4</accession>